<organism evidence="4 5">
    <name type="scientific">Desulfovibrio gilichinskyi</name>
    <dbReference type="NCBI Taxonomy" id="1519643"/>
    <lineage>
        <taxon>Bacteria</taxon>
        <taxon>Pseudomonadati</taxon>
        <taxon>Thermodesulfobacteriota</taxon>
        <taxon>Desulfovibrionia</taxon>
        <taxon>Desulfovibrionales</taxon>
        <taxon>Desulfovibrionaceae</taxon>
        <taxon>Desulfovibrio</taxon>
    </lineage>
</organism>
<keyword evidence="1" id="KW-0547">Nucleotide-binding</keyword>
<reference evidence="5" key="1">
    <citation type="submission" date="2017-04" db="EMBL/GenBank/DDBJ databases">
        <authorList>
            <person name="Varghese N."/>
            <person name="Submissions S."/>
        </authorList>
    </citation>
    <scope>NUCLEOTIDE SEQUENCE [LARGE SCALE GENOMIC DNA]</scope>
    <source>
        <strain evidence="5">K3S</strain>
    </source>
</reference>
<dbReference type="InterPro" id="IPR003439">
    <property type="entry name" value="ABC_transporter-like_ATP-bd"/>
</dbReference>
<dbReference type="GO" id="GO:0016887">
    <property type="term" value="F:ATP hydrolysis activity"/>
    <property type="evidence" value="ECO:0007669"/>
    <property type="project" value="InterPro"/>
</dbReference>
<feature type="domain" description="ABC transporter" evidence="3">
    <location>
        <begin position="261"/>
        <end position="496"/>
    </location>
</feature>
<evidence type="ECO:0000313" key="5">
    <source>
        <dbReference type="Proteomes" id="UP000192906"/>
    </source>
</evidence>
<dbReference type="Pfam" id="PF00005">
    <property type="entry name" value="ABC_tran"/>
    <property type="match status" value="2"/>
</dbReference>
<name>A0A1X7D259_9BACT</name>
<dbReference type="SMART" id="SM00382">
    <property type="entry name" value="AAA"/>
    <property type="match status" value="2"/>
</dbReference>
<sequence>MTSKIVSMHNVSLNLEQGPILQSIDWDIKKGEHWAVLGPNGAGKTTLFRVLAGAVWPDDDTTREYYFDGKKTNSPIDAQERIYIVSPEQQDVFLQMGWDVSGEEAVLAGKDNTHFLYRLADEWEYDEARALMKTLGMEDLAKRSIVAMSRGEGRKILIARALIARADVIILDEFLEGIDQKSRAQLVEAIDAAAAAGVTIVCSAHRSEELPTCINKTLYIAGGKIDHCEDGKGNGGSCIIEAAAERIPPAVNTIEPGKTLFRLCDASVVFLGKTVLHNVDWEMSGGQNWAVLGNNGAGKSTLIRLLYGDAAAYAAEEQMQRLPEKGDNLSSVRGRMGMVSASLQATFGEAVGRPIRILDLVISGFYSSAGVYDEITDELRAKAYDWLKFFGIEKLAERSTLQLSYGQLRKAFIARALMSEPDVLLLDEPLAGVDAGSRKEISDLLELLAAAGVAMVYVTHHKEELIPSISHVLEITDGRVSFSGEKDKYFARQNVL</sequence>
<dbReference type="Proteomes" id="UP000192906">
    <property type="component" value="Unassembled WGS sequence"/>
</dbReference>
<dbReference type="PANTHER" id="PTHR43158">
    <property type="entry name" value="SKFA PEPTIDE EXPORT ATP-BINDING PROTEIN SKFE"/>
    <property type="match status" value="1"/>
</dbReference>
<dbReference type="PROSITE" id="PS00211">
    <property type="entry name" value="ABC_TRANSPORTER_1"/>
    <property type="match status" value="1"/>
</dbReference>
<dbReference type="PROSITE" id="PS50893">
    <property type="entry name" value="ABC_TRANSPORTER_2"/>
    <property type="match status" value="2"/>
</dbReference>
<dbReference type="InterPro" id="IPR003593">
    <property type="entry name" value="AAA+_ATPase"/>
</dbReference>
<dbReference type="InterPro" id="IPR017871">
    <property type="entry name" value="ABC_transporter-like_CS"/>
</dbReference>
<feature type="domain" description="ABC transporter" evidence="3">
    <location>
        <begin position="6"/>
        <end position="247"/>
    </location>
</feature>
<dbReference type="PANTHER" id="PTHR43158:SF2">
    <property type="entry name" value="SKFA PEPTIDE EXPORT ATP-BINDING PROTEIN SKFE"/>
    <property type="match status" value="1"/>
</dbReference>
<dbReference type="AlphaFoldDB" id="A0A1X7D259"/>
<evidence type="ECO:0000256" key="2">
    <source>
        <dbReference type="ARBA" id="ARBA00022840"/>
    </source>
</evidence>
<dbReference type="SUPFAM" id="SSF52540">
    <property type="entry name" value="P-loop containing nucleoside triphosphate hydrolases"/>
    <property type="match status" value="2"/>
</dbReference>
<dbReference type="RefSeq" id="WP_085100734.1">
    <property type="nucleotide sequence ID" value="NZ_FWZU01000002.1"/>
</dbReference>
<dbReference type="InterPro" id="IPR027417">
    <property type="entry name" value="P-loop_NTPase"/>
</dbReference>
<dbReference type="OrthoDB" id="9809450at2"/>
<accession>A0A1X7D259</accession>
<gene>
    <name evidence="4" type="ORF">SAMN06295933_1553</name>
</gene>
<keyword evidence="5" id="KW-1185">Reference proteome</keyword>
<keyword evidence="2 4" id="KW-0067">ATP-binding</keyword>
<evidence type="ECO:0000256" key="1">
    <source>
        <dbReference type="ARBA" id="ARBA00022741"/>
    </source>
</evidence>
<dbReference type="GO" id="GO:0005524">
    <property type="term" value="F:ATP binding"/>
    <property type="evidence" value="ECO:0007669"/>
    <property type="project" value="UniProtKB-KW"/>
</dbReference>
<proteinExistence type="predicted"/>
<evidence type="ECO:0000313" key="4">
    <source>
        <dbReference type="EMBL" id="SMF07314.1"/>
    </source>
</evidence>
<evidence type="ECO:0000259" key="3">
    <source>
        <dbReference type="PROSITE" id="PS50893"/>
    </source>
</evidence>
<dbReference type="EMBL" id="FWZU01000002">
    <property type="protein sequence ID" value="SMF07314.1"/>
    <property type="molecule type" value="Genomic_DNA"/>
</dbReference>
<dbReference type="STRING" id="1519643.SAMN06295933_1553"/>
<dbReference type="Gene3D" id="3.40.50.300">
    <property type="entry name" value="P-loop containing nucleotide triphosphate hydrolases"/>
    <property type="match status" value="2"/>
</dbReference>
<protein>
    <submittedName>
        <fullName evidence="4">Molybdate transport system ATP-binding protein</fullName>
    </submittedName>
</protein>